<reference evidence="1 2" key="1">
    <citation type="submission" date="2019-07" db="EMBL/GenBank/DDBJ databases">
        <title>Genome sequencing of Parabacteroides distasonis iSURF_7.</title>
        <authorList>
            <person name="Degefu H.N."/>
            <person name="Ruoff K.L."/>
            <person name="Price C.E."/>
            <person name="Valls R.A."/>
            <person name="O'Toole G.A."/>
        </authorList>
    </citation>
    <scope>NUCLEOTIDE SEQUENCE [LARGE SCALE GENOMIC DNA]</scope>
    <source>
        <strain evidence="1 2">CFPLTA003_1B</strain>
    </source>
</reference>
<evidence type="ECO:0000313" key="1">
    <source>
        <dbReference type="EMBL" id="TWV62714.1"/>
    </source>
</evidence>
<dbReference type="EMBL" id="VOHW01000003">
    <property type="protein sequence ID" value="TWV62714.1"/>
    <property type="molecule type" value="Genomic_DNA"/>
</dbReference>
<name>A0A5C6KJU4_PARDI</name>
<accession>A0A5C6KJU4</accession>
<protein>
    <submittedName>
        <fullName evidence="1">Uncharacterized protein</fullName>
    </submittedName>
</protein>
<comment type="caution">
    <text evidence="1">The sequence shown here is derived from an EMBL/GenBank/DDBJ whole genome shotgun (WGS) entry which is preliminary data.</text>
</comment>
<gene>
    <name evidence="1" type="ORF">FSA05_06650</name>
</gene>
<proteinExistence type="predicted"/>
<sequence>MDVCSLEEIQNLFIFYDTCFSKYFPELEFYCNEKEFHVHGIIRKYRDITGACHSTTHFIIEMKQEYVIYLPLSIDAKFRILTKQKTYYS</sequence>
<dbReference type="AlphaFoldDB" id="A0A5C6KJU4"/>
<dbReference type="Proteomes" id="UP000315827">
    <property type="component" value="Unassembled WGS sequence"/>
</dbReference>
<organism evidence="1 2">
    <name type="scientific">Parabacteroides distasonis</name>
    <dbReference type="NCBI Taxonomy" id="823"/>
    <lineage>
        <taxon>Bacteria</taxon>
        <taxon>Pseudomonadati</taxon>
        <taxon>Bacteroidota</taxon>
        <taxon>Bacteroidia</taxon>
        <taxon>Bacteroidales</taxon>
        <taxon>Tannerellaceae</taxon>
        <taxon>Parabacteroides</taxon>
    </lineage>
</organism>
<evidence type="ECO:0000313" key="2">
    <source>
        <dbReference type="Proteomes" id="UP000315827"/>
    </source>
</evidence>